<name>A0ABQ0AHN4_9RHOB</name>
<feature type="signal peptide" evidence="1">
    <location>
        <begin position="1"/>
        <end position="24"/>
    </location>
</feature>
<keyword evidence="3" id="KW-1185">Reference proteome</keyword>
<proteinExistence type="predicted"/>
<comment type="caution">
    <text evidence="2">The sequence shown here is derived from an EMBL/GenBank/DDBJ whole genome shotgun (WGS) entry which is preliminary data.</text>
</comment>
<feature type="chain" id="PRO_5046808647" evidence="1">
    <location>
        <begin position="25"/>
        <end position="113"/>
    </location>
</feature>
<gene>
    <name evidence="2" type="ORF">NBRC116598_08260</name>
</gene>
<organism evidence="2 3">
    <name type="scientific">Pseudophaeobacter arcticus</name>
    <dbReference type="NCBI Taxonomy" id="385492"/>
    <lineage>
        <taxon>Bacteria</taxon>
        <taxon>Pseudomonadati</taxon>
        <taxon>Pseudomonadota</taxon>
        <taxon>Alphaproteobacteria</taxon>
        <taxon>Rhodobacterales</taxon>
        <taxon>Paracoccaceae</taxon>
        <taxon>Pseudophaeobacter</taxon>
    </lineage>
</organism>
<dbReference type="Proteomes" id="UP001441944">
    <property type="component" value="Unassembled WGS sequence"/>
</dbReference>
<dbReference type="EMBL" id="BAABWU010000002">
    <property type="protein sequence ID" value="GAA6195382.1"/>
    <property type="molecule type" value="Genomic_DNA"/>
</dbReference>
<evidence type="ECO:0000313" key="3">
    <source>
        <dbReference type="Proteomes" id="UP001441944"/>
    </source>
</evidence>
<keyword evidence="1" id="KW-0732">Signal</keyword>
<evidence type="ECO:0000313" key="2">
    <source>
        <dbReference type="EMBL" id="GAA6195382.1"/>
    </source>
</evidence>
<reference evidence="2 3" key="1">
    <citation type="submission" date="2024-04" db="EMBL/GenBank/DDBJ databases">
        <title>Draft genome sequence of Pseudophaeobacter arcticus NBRC 116598.</title>
        <authorList>
            <person name="Miyakawa T."/>
            <person name="Kusuya Y."/>
            <person name="Miura T."/>
        </authorList>
    </citation>
    <scope>NUCLEOTIDE SEQUENCE [LARGE SCALE GENOMIC DNA]</scope>
    <source>
        <strain evidence="2 3">SU-CL00105</strain>
    </source>
</reference>
<sequence>MTLLPTSLRSAGLCAVLAAQVFTAQMVLVQPAQAGAIERACRSSDRSAVSPSLCRCIQKVANVQLTSSERKTVSRWFGDPHQAQVVRQSSNHRDEQLWQRYKLFGDTAAKICG</sequence>
<dbReference type="RefSeq" id="WP_295446864.1">
    <property type="nucleotide sequence ID" value="NZ_BAABWU010000002.1"/>
</dbReference>
<accession>A0ABQ0AHN4</accession>
<protein>
    <submittedName>
        <fullName evidence="2">Uncharacterized protein</fullName>
    </submittedName>
</protein>
<evidence type="ECO:0000256" key="1">
    <source>
        <dbReference type="SAM" id="SignalP"/>
    </source>
</evidence>